<keyword evidence="5" id="KW-0234">DNA repair</keyword>
<keyword evidence="2" id="KW-0547">Nucleotide-binding</keyword>
<name>A0AAD2FAS5_9STRA</name>
<dbReference type="CDD" id="cd19492">
    <property type="entry name" value="Rad51C"/>
    <property type="match status" value="1"/>
</dbReference>
<dbReference type="SUPFAM" id="SSF52540">
    <property type="entry name" value="P-loop containing nucleoside triphosphate hydrolases"/>
    <property type="match status" value="1"/>
</dbReference>
<dbReference type="GO" id="GO:0008821">
    <property type="term" value="F:crossover junction DNA endonuclease activity"/>
    <property type="evidence" value="ECO:0007669"/>
    <property type="project" value="TreeGrafter"/>
</dbReference>
<keyword evidence="11" id="KW-1185">Reference proteome</keyword>
<dbReference type="GO" id="GO:0033065">
    <property type="term" value="C:Rad51C-XRCC3 complex"/>
    <property type="evidence" value="ECO:0007669"/>
    <property type="project" value="TreeGrafter"/>
</dbReference>
<dbReference type="InterPro" id="IPR020588">
    <property type="entry name" value="RecA_ATP-bd"/>
</dbReference>
<dbReference type="GO" id="GO:0000707">
    <property type="term" value="P:meiotic DNA recombinase assembly"/>
    <property type="evidence" value="ECO:0007669"/>
    <property type="project" value="TreeGrafter"/>
</dbReference>
<organism evidence="10 11">
    <name type="scientific">Cylindrotheca closterium</name>
    <dbReference type="NCBI Taxonomy" id="2856"/>
    <lineage>
        <taxon>Eukaryota</taxon>
        <taxon>Sar</taxon>
        <taxon>Stramenopiles</taxon>
        <taxon>Ochrophyta</taxon>
        <taxon>Bacillariophyta</taxon>
        <taxon>Bacillariophyceae</taxon>
        <taxon>Bacillariophycidae</taxon>
        <taxon>Bacillariales</taxon>
        <taxon>Bacillariaceae</taxon>
        <taxon>Cylindrotheca</taxon>
    </lineage>
</organism>
<dbReference type="InterPro" id="IPR027417">
    <property type="entry name" value="P-loop_NTPase"/>
</dbReference>
<dbReference type="InterPro" id="IPR003593">
    <property type="entry name" value="AAA+_ATPase"/>
</dbReference>
<reference evidence="10" key="1">
    <citation type="submission" date="2023-08" db="EMBL/GenBank/DDBJ databases">
        <authorList>
            <person name="Audoor S."/>
            <person name="Bilcke G."/>
        </authorList>
    </citation>
    <scope>NUCLEOTIDE SEQUENCE</scope>
</reference>
<dbReference type="Proteomes" id="UP001295423">
    <property type="component" value="Unassembled WGS sequence"/>
</dbReference>
<evidence type="ECO:0000313" key="11">
    <source>
        <dbReference type="Proteomes" id="UP001295423"/>
    </source>
</evidence>
<dbReference type="GO" id="GO:0033063">
    <property type="term" value="C:Rad51B-Rad51C-Rad51D-XRCC2 complex"/>
    <property type="evidence" value="ECO:0007669"/>
    <property type="project" value="TreeGrafter"/>
</dbReference>
<dbReference type="EMBL" id="CAKOGP040000001">
    <property type="protein sequence ID" value="CAJ1901569.1"/>
    <property type="molecule type" value="Genomic_DNA"/>
</dbReference>
<evidence type="ECO:0000259" key="9">
    <source>
        <dbReference type="PROSITE" id="PS50162"/>
    </source>
</evidence>
<feature type="compositionally biased region" description="Polar residues" evidence="8">
    <location>
        <begin position="596"/>
        <end position="610"/>
    </location>
</feature>
<dbReference type="AlphaFoldDB" id="A0AAD2FAS5"/>
<feature type="compositionally biased region" description="Low complexity" evidence="8">
    <location>
        <begin position="548"/>
        <end position="565"/>
    </location>
</feature>
<evidence type="ECO:0000256" key="3">
    <source>
        <dbReference type="ARBA" id="ARBA00022763"/>
    </source>
</evidence>
<dbReference type="GO" id="GO:0140664">
    <property type="term" value="F:ATP-dependent DNA damage sensor activity"/>
    <property type="evidence" value="ECO:0007669"/>
    <property type="project" value="InterPro"/>
</dbReference>
<feature type="compositionally biased region" description="Low complexity" evidence="8">
    <location>
        <begin position="487"/>
        <end position="521"/>
    </location>
</feature>
<dbReference type="SMART" id="SM00382">
    <property type="entry name" value="AAA"/>
    <property type="match status" value="1"/>
</dbReference>
<dbReference type="PROSITE" id="PS50162">
    <property type="entry name" value="RECA_2"/>
    <property type="match status" value="1"/>
</dbReference>
<keyword evidence="6" id="KW-0539">Nucleus</keyword>
<evidence type="ECO:0000313" key="10">
    <source>
        <dbReference type="EMBL" id="CAJ1901569.1"/>
    </source>
</evidence>
<evidence type="ECO:0000256" key="2">
    <source>
        <dbReference type="ARBA" id="ARBA00022741"/>
    </source>
</evidence>
<dbReference type="GO" id="GO:0005657">
    <property type="term" value="C:replication fork"/>
    <property type="evidence" value="ECO:0007669"/>
    <property type="project" value="TreeGrafter"/>
</dbReference>
<evidence type="ECO:0000256" key="8">
    <source>
        <dbReference type="SAM" id="MobiDB-lite"/>
    </source>
</evidence>
<feature type="compositionally biased region" description="Low complexity" evidence="8">
    <location>
        <begin position="620"/>
        <end position="644"/>
    </location>
</feature>
<dbReference type="GO" id="GO:0005524">
    <property type="term" value="F:ATP binding"/>
    <property type="evidence" value="ECO:0007669"/>
    <property type="project" value="UniProtKB-KW"/>
</dbReference>
<evidence type="ECO:0000256" key="1">
    <source>
        <dbReference type="ARBA" id="ARBA00004123"/>
    </source>
</evidence>
<evidence type="ECO:0000256" key="7">
    <source>
        <dbReference type="ARBA" id="ARBA00040674"/>
    </source>
</evidence>
<dbReference type="Gene3D" id="3.40.50.300">
    <property type="entry name" value="P-loop containing nucleotide triphosphate hydrolases"/>
    <property type="match status" value="1"/>
</dbReference>
<feature type="domain" description="RecA family profile 1" evidence="9">
    <location>
        <begin position="136"/>
        <end position="349"/>
    </location>
</feature>
<dbReference type="PANTHER" id="PTHR46239:SF1">
    <property type="entry name" value="DNA REPAIR PROTEIN RAD51 HOMOLOG 3"/>
    <property type="match status" value="1"/>
</dbReference>
<feature type="compositionally biased region" description="Pro residues" evidence="8">
    <location>
        <begin position="569"/>
        <end position="582"/>
    </location>
</feature>
<dbReference type="GO" id="GO:0007131">
    <property type="term" value="P:reciprocal meiotic recombination"/>
    <property type="evidence" value="ECO:0007669"/>
    <property type="project" value="TreeGrafter"/>
</dbReference>
<feature type="compositionally biased region" description="Polar residues" evidence="8">
    <location>
        <begin position="655"/>
        <end position="669"/>
    </location>
</feature>
<proteinExistence type="predicted"/>
<evidence type="ECO:0000256" key="4">
    <source>
        <dbReference type="ARBA" id="ARBA00022840"/>
    </source>
</evidence>
<gene>
    <name evidence="10" type="ORF">CYCCA115_LOCUS331</name>
</gene>
<dbReference type="InterPro" id="IPR013632">
    <property type="entry name" value="Rad51_C"/>
</dbReference>
<protein>
    <recommendedName>
        <fullName evidence="7">DNA repair protein RAD51 homolog 3</fullName>
    </recommendedName>
</protein>
<dbReference type="InterPro" id="IPR052093">
    <property type="entry name" value="HR_Repair_Mediator"/>
</dbReference>
<keyword evidence="3" id="KW-0227">DNA damage</keyword>
<feature type="region of interest" description="Disordered" evidence="8">
    <location>
        <begin position="442"/>
        <end position="679"/>
    </location>
</feature>
<accession>A0AAD2FAS5</accession>
<dbReference type="PANTHER" id="PTHR46239">
    <property type="entry name" value="DNA REPAIR PROTEIN RAD51 HOMOLOG 3 RAD51C"/>
    <property type="match status" value="1"/>
</dbReference>
<dbReference type="GO" id="GO:0000400">
    <property type="term" value="F:four-way junction DNA binding"/>
    <property type="evidence" value="ECO:0007669"/>
    <property type="project" value="TreeGrafter"/>
</dbReference>
<keyword evidence="4" id="KW-0067">ATP-binding</keyword>
<evidence type="ECO:0000256" key="5">
    <source>
        <dbReference type="ARBA" id="ARBA00023204"/>
    </source>
</evidence>
<comment type="caution">
    <text evidence="10">The sequence shown here is derived from an EMBL/GenBank/DDBJ whole genome shotgun (WGS) entry which is preliminary data.</text>
</comment>
<comment type="subcellular location">
    <subcellularLocation>
        <location evidence="1">Nucleus</location>
    </subcellularLocation>
</comment>
<dbReference type="Pfam" id="PF08423">
    <property type="entry name" value="Rad51"/>
    <property type="match status" value="2"/>
</dbReference>
<feature type="region of interest" description="Disordered" evidence="8">
    <location>
        <begin position="1"/>
        <end position="22"/>
    </location>
</feature>
<feature type="compositionally biased region" description="Basic residues" evidence="8">
    <location>
        <begin position="533"/>
        <end position="547"/>
    </location>
</feature>
<evidence type="ECO:0000256" key="6">
    <source>
        <dbReference type="ARBA" id="ARBA00023242"/>
    </source>
</evidence>
<feature type="compositionally biased region" description="Low complexity" evidence="8">
    <location>
        <begin position="444"/>
        <end position="458"/>
    </location>
</feature>
<sequence length="679" mass="74170">MPSSVSLPPIAQHNPAIHVSNPTQTAIPSIPLAELPLRPSTLSLLKKRGFVTTAELEDARVNQGMATLAAELDLSLQDTANLLVEIQGCLRINGDEDSGNNNNNNQAATANTSIDTSVAIPPISNARFLLETSENDRNHIVTFCQDIDQLLGGGIALGQLTEIAGLPGTGKTQLAMQLAVLSRLPKLFGGVGGKTLYIDTEGSFAPERCAQMATALRQHIQGTNKYKQSIQQQQQSLQQHDILTERDILESIQVFSVHDEASQTATLQNLPQYLEDTSNDTVPVKLIVIDSVAFHYRAMLPTTNAKSKSSKSNSYQYYGQRTKSLISLAGFLADLARQYHLAVVCVNQMTTKIGMQGGGNNTSNNNNNSVLVPALGESWAHAITTRLLLSQHQQNGGSDSNRQLRTCQLVKSPHRPSGMAHFQILPQGIRRAKTISIARTRNISSSQGNSQASQQPPSQYQPPAPPPRHHRRPIQKQTTPLAPPPQQSLRRPLQPHNLKTPPSYSISTTSAAAAAAAAATPTMPPSRGNNNAPRRHHHPQHHPHRHPYQNPYQHNNSTNNNGNYNRVPIPTPPPNGVPPLRQPPNHHHHHQNVVRSTPNHANAAGTNHYNPKNDGVGSSNNDNNNHNHNHNNNNNNTPQNHQNQRMVTPHPTSNPPTTKMNHPSSNPPSLNGLKRRRIL</sequence>